<dbReference type="Pfam" id="PF00646">
    <property type="entry name" value="F-box"/>
    <property type="match status" value="1"/>
</dbReference>
<dbReference type="AlphaFoldDB" id="A0A0D3HUP2"/>
<name>A0A0D3HUP2_9ORYZ</name>
<dbReference type="Proteomes" id="UP000026960">
    <property type="component" value="Chromosome 12"/>
</dbReference>
<dbReference type="Gramene" id="OBART12G12690.1">
    <property type="protein sequence ID" value="OBART12G12690.1"/>
    <property type="gene ID" value="OBART12G12690"/>
</dbReference>
<dbReference type="InterPro" id="IPR050796">
    <property type="entry name" value="SCF_F-box_component"/>
</dbReference>
<keyword evidence="4" id="KW-1185">Reference proteome</keyword>
<reference evidence="3" key="2">
    <citation type="submission" date="2015-03" db="UniProtKB">
        <authorList>
            <consortium name="EnsemblPlants"/>
        </authorList>
    </citation>
    <scope>IDENTIFICATION</scope>
</reference>
<reference evidence="3" key="1">
    <citation type="journal article" date="2009" name="Rice">
        <title>De Novo Next Generation Sequencing of Plant Genomes.</title>
        <authorList>
            <person name="Rounsley S."/>
            <person name="Marri P.R."/>
            <person name="Yu Y."/>
            <person name="He R."/>
            <person name="Sisneros N."/>
            <person name="Goicoechea J.L."/>
            <person name="Lee S.J."/>
            <person name="Angelova A."/>
            <person name="Kudrna D."/>
            <person name="Luo M."/>
            <person name="Affourtit J."/>
            <person name="Desany B."/>
            <person name="Knight J."/>
            <person name="Niazi F."/>
            <person name="Egholm M."/>
            <person name="Wing R.A."/>
        </authorList>
    </citation>
    <scope>NUCLEOTIDE SEQUENCE [LARGE SCALE GENOMIC DNA]</scope>
    <source>
        <strain evidence="3">cv. IRGC 105608</strain>
    </source>
</reference>
<organism evidence="3">
    <name type="scientific">Oryza barthii</name>
    <dbReference type="NCBI Taxonomy" id="65489"/>
    <lineage>
        <taxon>Eukaryota</taxon>
        <taxon>Viridiplantae</taxon>
        <taxon>Streptophyta</taxon>
        <taxon>Embryophyta</taxon>
        <taxon>Tracheophyta</taxon>
        <taxon>Spermatophyta</taxon>
        <taxon>Magnoliopsida</taxon>
        <taxon>Liliopsida</taxon>
        <taxon>Poales</taxon>
        <taxon>Poaceae</taxon>
        <taxon>BOP clade</taxon>
        <taxon>Oryzoideae</taxon>
        <taxon>Oryzeae</taxon>
        <taxon>Oryzinae</taxon>
        <taxon>Oryza</taxon>
    </lineage>
</organism>
<sequence length="258" mass="28425">MDDGDDRWGDVVPTDEILRRLPQISGQRRLRLMCRRWRDVVDEVEPEVQRRRANPLVFFKDGRYEPPSAFLLHDLAGDDCDVTSLSLFCKEEDGGGGDRDFFARYNNDDKVGSCNGLICLWFDRDPLYYGSIVVINPVTGESLHVPSPPMVGWWTMSRWAAGDLGEAAPSSPPSLSGDGLHAAPGPVASNDNDDMVGSCNCLWLKRHPLVCGSIIVINPVTGESLHIPSPPLAWWRAVKVPPWSPCTAWGVVSVDGAT</sequence>
<evidence type="ECO:0000259" key="2">
    <source>
        <dbReference type="Pfam" id="PF00646"/>
    </source>
</evidence>
<dbReference type="EnsemblPlants" id="OBART12G12690.1">
    <property type="protein sequence ID" value="OBART12G12690.1"/>
    <property type="gene ID" value="OBART12G12690"/>
</dbReference>
<dbReference type="PANTHER" id="PTHR31672">
    <property type="entry name" value="BNACNNG10540D PROTEIN"/>
    <property type="match status" value="1"/>
</dbReference>
<dbReference type="STRING" id="65489.A0A0D3HUP2"/>
<dbReference type="InterPro" id="IPR001810">
    <property type="entry name" value="F-box_dom"/>
</dbReference>
<proteinExistence type="predicted"/>
<protein>
    <recommendedName>
        <fullName evidence="2">F-box domain-containing protein</fullName>
    </recommendedName>
</protein>
<feature type="domain" description="F-box" evidence="2">
    <location>
        <begin position="16"/>
        <end position="45"/>
    </location>
</feature>
<evidence type="ECO:0000313" key="4">
    <source>
        <dbReference type="Proteomes" id="UP000026960"/>
    </source>
</evidence>
<dbReference type="PaxDb" id="65489-OBART12G12690.1"/>
<evidence type="ECO:0000256" key="1">
    <source>
        <dbReference type="SAM" id="MobiDB-lite"/>
    </source>
</evidence>
<evidence type="ECO:0000313" key="3">
    <source>
        <dbReference type="EnsemblPlants" id="OBART12G12690.1"/>
    </source>
</evidence>
<accession>A0A0D3HUP2</accession>
<dbReference type="HOGENOM" id="CLU_1079162_0_0_1"/>
<feature type="region of interest" description="Disordered" evidence="1">
    <location>
        <begin position="165"/>
        <end position="187"/>
    </location>
</feature>